<feature type="compositionally biased region" description="Basic residues" evidence="9">
    <location>
        <begin position="217"/>
        <end position="230"/>
    </location>
</feature>
<evidence type="ECO:0000256" key="4">
    <source>
        <dbReference type="ARBA" id="ARBA00022722"/>
    </source>
</evidence>
<dbReference type="PROSITE" id="PS00141">
    <property type="entry name" value="ASP_PROTEASE"/>
    <property type="match status" value="1"/>
</dbReference>
<evidence type="ECO:0000256" key="2">
    <source>
        <dbReference type="ARBA" id="ARBA00022679"/>
    </source>
</evidence>
<dbReference type="SMART" id="SM00343">
    <property type="entry name" value="ZnF_C2HC"/>
    <property type="match status" value="1"/>
</dbReference>
<keyword evidence="8" id="KW-0863">Zinc-finger</keyword>
<evidence type="ECO:0000256" key="9">
    <source>
        <dbReference type="SAM" id="MobiDB-lite"/>
    </source>
</evidence>
<dbReference type="SUPFAM" id="SSF56672">
    <property type="entry name" value="DNA/RNA polymerases"/>
    <property type="match status" value="1"/>
</dbReference>
<proteinExistence type="predicted"/>
<dbReference type="GO" id="GO:0003964">
    <property type="term" value="F:RNA-directed DNA polymerase activity"/>
    <property type="evidence" value="ECO:0007669"/>
    <property type="project" value="UniProtKB-KW"/>
</dbReference>
<feature type="region of interest" description="Disordered" evidence="9">
    <location>
        <begin position="877"/>
        <end position="896"/>
    </location>
</feature>
<dbReference type="GO" id="GO:0008270">
    <property type="term" value="F:zinc ion binding"/>
    <property type="evidence" value="ECO:0007669"/>
    <property type="project" value="UniProtKB-KW"/>
</dbReference>
<keyword evidence="7" id="KW-0695">RNA-directed DNA polymerase</keyword>
<dbReference type="STRING" id="144512.A0A0V0T2W5"/>
<dbReference type="InterPro" id="IPR001969">
    <property type="entry name" value="Aspartic_peptidase_AS"/>
</dbReference>
<dbReference type="SUPFAM" id="SSF50630">
    <property type="entry name" value="Acid proteases"/>
    <property type="match status" value="1"/>
</dbReference>
<keyword evidence="3" id="KW-0548">Nucleotidyltransferase</keyword>
<evidence type="ECO:0000256" key="5">
    <source>
        <dbReference type="ARBA" id="ARBA00022759"/>
    </source>
</evidence>
<keyword evidence="6" id="KW-0378">Hydrolase</keyword>
<dbReference type="InterPro" id="IPR036875">
    <property type="entry name" value="Znf_CCHC_sf"/>
</dbReference>
<evidence type="ECO:0000256" key="3">
    <source>
        <dbReference type="ARBA" id="ARBA00022695"/>
    </source>
</evidence>
<dbReference type="GO" id="GO:0003676">
    <property type="term" value="F:nucleic acid binding"/>
    <property type="evidence" value="ECO:0007669"/>
    <property type="project" value="InterPro"/>
</dbReference>
<evidence type="ECO:0000313" key="13">
    <source>
        <dbReference type="Proteomes" id="UP000055048"/>
    </source>
</evidence>
<dbReference type="CDD" id="cd01647">
    <property type="entry name" value="RT_LTR"/>
    <property type="match status" value="1"/>
</dbReference>
<dbReference type="EC" id="2.7.7.49" evidence="1"/>
<dbReference type="PANTHER" id="PTHR37984">
    <property type="entry name" value="PROTEIN CBG26694"/>
    <property type="match status" value="1"/>
</dbReference>
<organism evidence="12 13">
    <name type="scientific">Trichinella murrelli</name>
    <dbReference type="NCBI Taxonomy" id="144512"/>
    <lineage>
        <taxon>Eukaryota</taxon>
        <taxon>Metazoa</taxon>
        <taxon>Ecdysozoa</taxon>
        <taxon>Nematoda</taxon>
        <taxon>Enoplea</taxon>
        <taxon>Dorylaimia</taxon>
        <taxon>Trichinellida</taxon>
        <taxon>Trichinellidae</taxon>
        <taxon>Trichinella</taxon>
    </lineage>
</organism>
<accession>A0A0V0T2W5</accession>
<evidence type="ECO:0000313" key="12">
    <source>
        <dbReference type="EMBL" id="KRX33326.1"/>
    </source>
</evidence>
<dbReference type="InterPro" id="IPR043502">
    <property type="entry name" value="DNA/RNA_pol_sf"/>
</dbReference>
<reference evidence="12 13" key="1">
    <citation type="submission" date="2015-01" db="EMBL/GenBank/DDBJ databases">
        <title>Evolution of Trichinella species and genotypes.</title>
        <authorList>
            <person name="Korhonen P.K."/>
            <person name="Edoardo P."/>
            <person name="Giuseppe L.R."/>
            <person name="Gasser R.B."/>
        </authorList>
    </citation>
    <scope>NUCLEOTIDE SEQUENCE [LARGE SCALE GENOMIC DNA]</scope>
    <source>
        <strain evidence="12">ISS417</strain>
    </source>
</reference>
<dbReference type="Pfam" id="PF00078">
    <property type="entry name" value="RVT_1"/>
    <property type="match status" value="1"/>
</dbReference>
<dbReference type="Pfam" id="PF13975">
    <property type="entry name" value="gag-asp_proteas"/>
    <property type="match status" value="1"/>
</dbReference>
<dbReference type="GO" id="GO:0004519">
    <property type="term" value="F:endonuclease activity"/>
    <property type="evidence" value="ECO:0007669"/>
    <property type="project" value="UniProtKB-KW"/>
</dbReference>
<dbReference type="Pfam" id="PF00098">
    <property type="entry name" value="zf-CCHC"/>
    <property type="match status" value="1"/>
</dbReference>
<dbReference type="AlphaFoldDB" id="A0A0V0T2W5"/>
<dbReference type="Pfam" id="PF17921">
    <property type="entry name" value="Integrase_H2C2"/>
    <property type="match status" value="1"/>
</dbReference>
<dbReference type="Gene3D" id="3.30.420.10">
    <property type="entry name" value="Ribonuclease H-like superfamily/Ribonuclease H"/>
    <property type="match status" value="1"/>
</dbReference>
<keyword evidence="8" id="KW-0862">Zinc</keyword>
<dbReference type="SUPFAM" id="SSF53098">
    <property type="entry name" value="Ribonuclease H-like"/>
    <property type="match status" value="1"/>
</dbReference>
<dbReference type="CDD" id="cd00303">
    <property type="entry name" value="retropepsin_like"/>
    <property type="match status" value="1"/>
</dbReference>
<comment type="caution">
    <text evidence="12">The sequence shown here is derived from an EMBL/GenBank/DDBJ whole genome shotgun (WGS) entry which is preliminary data.</text>
</comment>
<dbReference type="Proteomes" id="UP000055048">
    <property type="component" value="Unassembled WGS sequence"/>
</dbReference>
<evidence type="ECO:0000259" key="10">
    <source>
        <dbReference type="PROSITE" id="PS50158"/>
    </source>
</evidence>
<feature type="region of interest" description="Disordered" evidence="9">
    <location>
        <begin position="210"/>
        <end position="235"/>
    </location>
</feature>
<dbReference type="GO" id="GO:0019899">
    <property type="term" value="F:enzyme binding"/>
    <property type="evidence" value="ECO:0007669"/>
    <property type="project" value="UniProtKB-ARBA"/>
</dbReference>
<evidence type="ECO:0000256" key="7">
    <source>
        <dbReference type="ARBA" id="ARBA00022918"/>
    </source>
</evidence>
<keyword evidence="4" id="KW-0540">Nuclease</keyword>
<keyword evidence="13" id="KW-1185">Reference proteome</keyword>
<dbReference type="InterPro" id="IPR041588">
    <property type="entry name" value="Integrase_H2C2"/>
</dbReference>
<dbReference type="Gene3D" id="1.10.340.70">
    <property type="match status" value="1"/>
</dbReference>
<dbReference type="PANTHER" id="PTHR37984:SF5">
    <property type="entry name" value="PROTEIN NYNRIN-LIKE"/>
    <property type="match status" value="1"/>
</dbReference>
<sequence>MVSNVEIWFEHMDLYFRAGRIAAERRAALVQYHTDAEVRSIMRAMDVQETDDYDGLKSALFEAFGVRTGPESFSAEFFRRKQQRGECVRVFAGYLRRIFSKALPEMSGSADKILLQQFKAGLSAEAVKTAVLRSEMDNFAEAVEVAVTDKRVVRELTTLEERVASLKTDAHQEDEPTARRVTEAAAAAVTKRKEVGDDLEEVLRQLKELLTDNTPAAKKRPPHGQRRRPERRGDRPCWKCGGLGHISRECQASSRDARASEVSTTNRSLPVVVIRSPEIETPIVEGSVGGVGCDMLVDTGSAVTLADERFMRHSKTMRDVPKPLIRLETASGIELEITNACVTEIVLGKSVTVQHTVLCVKGLSHKILLGWDFMRYHCCTPDPTAGCLRMRQGNIPFLRFHSVTPVRAESPQSELMAHHPVQEAMEKVLSSEQDSSGKHRSALAAILREFADVLSTSDEGLGRTSVVRHAIHTGDAKPVRCSPRRIPYHQRAQVEALLDEMLRRDVVEPSSSPWASPIVLVKKKEGSCRFCVNYRQLNNLTRKDAHPLLRIDDTLDAMACAQWFSTLDLVSGYWQVEVEQQDQEKTAFTTPFGLYQFKESFRDPTTAALVGCRELDGGMSPDVSRDMHVLWQQRRSWVDEDGLIWRHRRGLRAEEGAKQALAQRALRNEVLLSMHGSRYAGHLVEQRTLARVRSRFNCPGMSGDVHTDIAAGYPLQRVGMDILGPLEKTPSGNRYVLVLTDYFTKWTAAFPFANMEASTVDKVLVEKYIAYFGAPDYLHSHQCRSFEASVVLEMCRLFGIKKTRSFLYHRQGNGQAERFNRTLLDMLSILVDENPGQWDDMLPFVMLAYNSSFHESTGVTPAIAMLGRELRLPLDVQIGNPPGRESQGLPDYIRET</sequence>
<dbReference type="InterPro" id="IPR001878">
    <property type="entry name" value="Znf_CCHC"/>
</dbReference>
<dbReference type="GO" id="GO:0006508">
    <property type="term" value="P:proteolysis"/>
    <property type="evidence" value="ECO:0007669"/>
    <property type="project" value="InterPro"/>
</dbReference>
<dbReference type="SUPFAM" id="SSF57756">
    <property type="entry name" value="Retrovirus zinc finger-like domains"/>
    <property type="match status" value="1"/>
</dbReference>
<dbReference type="FunFam" id="3.30.420.10:FF:000032">
    <property type="entry name" value="Retrovirus-related Pol polyprotein from transposon 297-like Protein"/>
    <property type="match status" value="1"/>
</dbReference>
<feature type="domain" description="Integrase catalytic" evidence="11">
    <location>
        <begin position="710"/>
        <end position="869"/>
    </location>
</feature>
<gene>
    <name evidence="12" type="primary">TY3B-I</name>
    <name evidence="12" type="ORF">T05_5833</name>
</gene>
<protein>
    <recommendedName>
        <fullName evidence="1">RNA-directed DNA polymerase</fullName>
        <ecNumber evidence="1">2.7.7.49</ecNumber>
    </recommendedName>
</protein>
<dbReference type="InterPro" id="IPR000477">
    <property type="entry name" value="RT_dom"/>
</dbReference>
<dbReference type="InterPro" id="IPR001584">
    <property type="entry name" value="Integrase_cat-core"/>
</dbReference>
<evidence type="ECO:0000256" key="6">
    <source>
        <dbReference type="ARBA" id="ARBA00022801"/>
    </source>
</evidence>
<dbReference type="GO" id="GO:0042575">
    <property type="term" value="C:DNA polymerase complex"/>
    <property type="evidence" value="ECO:0007669"/>
    <property type="project" value="UniProtKB-ARBA"/>
</dbReference>
<dbReference type="InterPro" id="IPR021109">
    <property type="entry name" value="Peptidase_aspartic_dom_sf"/>
</dbReference>
<dbReference type="PROSITE" id="PS50158">
    <property type="entry name" value="ZF_CCHC"/>
    <property type="match status" value="1"/>
</dbReference>
<dbReference type="GO" id="GO:0015074">
    <property type="term" value="P:DNA integration"/>
    <property type="evidence" value="ECO:0007669"/>
    <property type="project" value="InterPro"/>
</dbReference>
<dbReference type="PROSITE" id="PS50994">
    <property type="entry name" value="INTEGRASE"/>
    <property type="match status" value="1"/>
</dbReference>
<dbReference type="InterPro" id="IPR050951">
    <property type="entry name" value="Retrovirus_Pol_polyprotein"/>
</dbReference>
<evidence type="ECO:0000256" key="1">
    <source>
        <dbReference type="ARBA" id="ARBA00012493"/>
    </source>
</evidence>
<dbReference type="EMBL" id="JYDJ01000836">
    <property type="protein sequence ID" value="KRX33326.1"/>
    <property type="molecule type" value="Genomic_DNA"/>
</dbReference>
<feature type="domain" description="CCHC-type" evidence="10">
    <location>
        <begin position="237"/>
        <end position="250"/>
    </location>
</feature>
<dbReference type="InterPro" id="IPR043128">
    <property type="entry name" value="Rev_trsase/Diguanyl_cyclase"/>
</dbReference>
<dbReference type="Gene3D" id="3.30.70.270">
    <property type="match status" value="1"/>
</dbReference>
<name>A0A0V0T2W5_9BILA</name>
<dbReference type="Gene3D" id="3.10.10.10">
    <property type="entry name" value="HIV Type 1 Reverse Transcriptase, subunit A, domain 1"/>
    <property type="match status" value="1"/>
</dbReference>
<keyword evidence="5" id="KW-0255">Endonuclease</keyword>
<evidence type="ECO:0000259" key="11">
    <source>
        <dbReference type="PROSITE" id="PS50994"/>
    </source>
</evidence>
<dbReference type="InterPro" id="IPR012337">
    <property type="entry name" value="RNaseH-like_sf"/>
</dbReference>
<dbReference type="InterPro" id="IPR036397">
    <property type="entry name" value="RNaseH_sf"/>
</dbReference>
<keyword evidence="2" id="KW-0808">Transferase</keyword>
<dbReference type="GO" id="GO:0004190">
    <property type="term" value="F:aspartic-type endopeptidase activity"/>
    <property type="evidence" value="ECO:0007669"/>
    <property type="project" value="InterPro"/>
</dbReference>
<keyword evidence="8" id="KW-0479">Metal-binding</keyword>
<evidence type="ECO:0000256" key="8">
    <source>
        <dbReference type="PROSITE-ProRule" id="PRU00047"/>
    </source>
</evidence>
<dbReference type="Gene3D" id="2.40.70.10">
    <property type="entry name" value="Acid Proteases"/>
    <property type="match status" value="1"/>
</dbReference>